<comment type="cofactor">
    <cofactor evidence="8">
        <name>heme b</name>
        <dbReference type="ChEBI" id="CHEBI:60344"/>
    </cofactor>
    <text evidence="8">Binds 1 heme b (iron(II)-protoporphyrin IX) group per subunit.</text>
</comment>
<keyword evidence="5 8" id="KW-1133">Transmembrane helix</keyword>
<evidence type="ECO:0000256" key="7">
    <source>
        <dbReference type="ARBA" id="ARBA00023136"/>
    </source>
</evidence>
<evidence type="ECO:0000256" key="2">
    <source>
        <dbReference type="ARBA" id="ARBA00022448"/>
    </source>
</evidence>
<dbReference type="AlphaFoldDB" id="A0A8D4VN25"/>
<evidence type="ECO:0000256" key="4">
    <source>
        <dbReference type="ARBA" id="ARBA00022692"/>
    </source>
</evidence>
<evidence type="ECO:0000256" key="8">
    <source>
        <dbReference type="HAMAP-Rule" id="MF_01207"/>
    </source>
</evidence>
<proteinExistence type="inferred from homology"/>
<evidence type="ECO:0000256" key="5">
    <source>
        <dbReference type="ARBA" id="ARBA00022989"/>
    </source>
</evidence>
<dbReference type="GO" id="GO:0046872">
    <property type="term" value="F:metal ion binding"/>
    <property type="evidence" value="ECO:0007669"/>
    <property type="project" value="UniProtKB-KW"/>
</dbReference>
<dbReference type="GO" id="GO:0010181">
    <property type="term" value="F:FMN binding"/>
    <property type="evidence" value="ECO:0007669"/>
    <property type="project" value="UniProtKB-UniRule"/>
</dbReference>
<dbReference type="KEGG" id="moz:MoryE10_15010"/>
<organism evidence="10 11">
    <name type="scientific">Methylogaea oryzae</name>
    <dbReference type="NCBI Taxonomy" id="1295382"/>
    <lineage>
        <taxon>Bacteria</taxon>
        <taxon>Pseudomonadati</taxon>
        <taxon>Pseudomonadota</taxon>
        <taxon>Gammaproteobacteria</taxon>
        <taxon>Methylococcales</taxon>
        <taxon>Methylococcaceae</taxon>
        <taxon>Methylogaea</taxon>
    </lineage>
</organism>
<dbReference type="PANTHER" id="PTHR36964:SF1">
    <property type="entry name" value="PROTEIN-METHIONINE-SULFOXIDE REDUCTASE HEME-BINDING SUBUNIT MSRQ"/>
    <property type="match status" value="1"/>
</dbReference>
<dbReference type="InterPro" id="IPR013130">
    <property type="entry name" value="Fe3_Rdtase_TM_dom"/>
</dbReference>
<keyword evidence="6 8" id="KW-0408">Iron</keyword>
<keyword evidence="8" id="KW-0288">FMN</keyword>
<accession>A0A8D4VN25</accession>
<evidence type="ECO:0000313" key="10">
    <source>
        <dbReference type="EMBL" id="BBL70895.1"/>
    </source>
</evidence>
<feature type="transmembrane region" description="Helical" evidence="8">
    <location>
        <begin position="75"/>
        <end position="92"/>
    </location>
</feature>
<dbReference type="RefSeq" id="WP_054772482.1">
    <property type="nucleotide sequence ID" value="NZ_AP019782.1"/>
</dbReference>
<sequence length="207" mass="23226">MMGSFDRFWLVLAACFIPAIWLVADIAGERLGANPIQGLHIRLGDLSLRFLLVTLAVTPLQMLTGVGGMARYRQMFGLMAFFYATLHVLGYLVVDHAGDWRLIAMDIWESRYIWLGVAAYLILLMLAVTSPKKAKIRLGKSWKKLHRLIYPCALAASFHYLWQFKGDMAEPLFYLAALLLLLGFRLLPKAKRKSVAAAFSSASSEKS</sequence>
<dbReference type="GO" id="GO:0005886">
    <property type="term" value="C:plasma membrane"/>
    <property type="evidence" value="ECO:0007669"/>
    <property type="project" value="UniProtKB-SubCell"/>
</dbReference>
<evidence type="ECO:0000256" key="3">
    <source>
        <dbReference type="ARBA" id="ARBA00022617"/>
    </source>
</evidence>
<dbReference type="GO" id="GO:0020037">
    <property type="term" value="F:heme binding"/>
    <property type="evidence" value="ECO:0007669"/>
    <property type="project" value="UniProtKB-UniRule"/>
</dbReference>
<keyword evidence="8" id="KW-0249">Electron transport</keyword>
<comment type="function">
    <text evidence="8">Part of the MsrPQ system that repairs oxidized periplasmic proteins containing methionine sulfoxide residues (Met-O), using respiratory chain electrons. Thus protects these proteins from oxidative-stress damage caused by reactive species of oxygen and chlorine generated by the host defense mechanisms. MsrPQ is essential for the maintenance of envelope integrity under bleach stress, rescuing a wide series of structurally unrelated periplasmic proteins from methionine oxidation. MsrQ provides electrons for reduction to the reductase catalytic subunit MsrP, using the quinone pool of the respiratory chain.</text>
</comment>
<feature type="transmembrane region" description="Helical" evidence="8">
    <location>
        <begin position="48"/>
        <end position="68"/>
    </location>
</feature>
<dbReference type="PANTHER" id="PTHR36964">
    <property type="entry name" value="PROTEIN-METHIONINE-SULFOXIDE REDUCTASE HEME-BINDING SUBUNIT MSRQ"/>
    <property type="match status" value="1"/>
</dbReference>
<dbReference type="InterPro" id="IPR022837">
    <property type="entry name" value="MsrQ-like"/>
</dbReference>
<keyword evidence="11" id="KW-1185">Reference proteome</keyword>
<comment type="similarity">
    <text evidence="8">Belongs to the MsrQ family.</text>
</comment>
<comment type="caution">
    <text evidence="8">Lacks conserved residue(s) required for the propagation of feature annotation.</text>
</comment>
<keyword evidence="8" id="KW-1003">Cell membrane</keyword>
<dbReference type="HAMAP" id="MF_01207">
    <property type="entry name" value="MsrQ"/>
    <property type="match status" value="1"/>
</dbReference>
<keyword evidence="8" id="KW-0285">Flavoprotein</keyword>
<reference evidence="10" key="1">
    <citation type="submission" date="2019-06" db="EMBL/GenBank/DDBJ databases">
        <title>Complete genome sequence of Methylogaea oryzae strain JCM16910.</title>
        <authorList>
            <person name="Asakawa S."/>
        </authorList>
    </citation>
    <scope>NUCLEOTIDE SEQUENCE</scope>
    <source>
        <strain evidence="10">E10</strain>
    </source>
</reference>
<keyword evidence="2 8" id="KW-0813">Transport</keyword>
<dbReference type="GO" id="GO:0009055">
    <property type="term" value="F:electron transfer activity"/>
    <property type="evidence" value="ECO:0007669"/>
    <property type="project" value="UniProtKB-UniRule"/>
</dbReference>
<evidence type="ECO:0000256" key="1">
    <source>
        <dbReference type="ARBA" id="ARBA00004141"/>
    </source>
</evidence>
<comment type="cofactor">
    <cofactor evidence="8">
        <name>FMN</name>
        <dbReference type="ChEBI" id="CHEBI:58210"/>
    </cofactor>
    <text evidence="8">Binds 1 FMN per subunit.</text>
</comment>
<dbReference type="Pfam" id="PF01794">
    <property type="entry name" value="Ferric_reduct"/>
    <property type="match status" value="1"/>
</dbReference>
<keyword evidence="7 8" id="KW-0472">Membrane</keyword>
<feature type="transmembrane region" description="Helical" evidence="8">
    <location>
        <begin position="148"/>
        <end position="165"/>
    </location>
</feature>
<feature type="domain" description="Ferric oxidoreductase" evidence="9">
    <location>
        <begin position="44"/>
        <end position="155"/>
    </location>
</feature>
<protein>
    <recommendedName>
        <fullName evidence="8">Protein-methionine-sulfoxide reductase heme-binding subunit MsrQ</fullName>
    </recommendedName>
    <alternativeName>
        <fullName evidence="8">Flavocytochrome MsrQ</fullName>
    </alternativeName>
</protein>
<dbReference type="Proteomes" id="UP000824988">
    <property type="component" value="Chromosome"/>
</dbReference>
<evidence type="ECO:0000313" key="11">
    <source>
        <dbReference type="Proteomes" id="UP000824988"/>
    </source>
</evidence>
<evidence type="ECO:0000259" key="9">
    <source>
        <dbReference type="Pfam" id="PF01794"/>
    </source>
</evidence>
<keyword evidence="4 8" id="KW-0812">Transmembrane</keyword>
<dbReference type="EMBL" id="AP019782">
    <property type="protein sequence ID" value="BBL70895.1"/>
    <property type="molecule type" value="Genomic_DNA"/>
</dbReference>
<dbReference type="GO" id="GO:0016679">
    <property type="term" value="F:oxidoreductase activity, acting on diphenols and related substances as donors"/>
    <property type="evidence" value="ECO:0007669"/>
    <property type="project" value="TreeGrafter"/>
</dbReference>
<dbReference type="GO" id="GO:0030091">
    <property type="term" value="P:protein repair"/>
    <property type="evidence" value="ECO:0007669"/>
    <property type="project" value="UniProtKB-UniRule"/>
</dbReference>
<feature type="transmembrane region" description="Helical" evidence="8">
    <location>
        <begin position="171"/>
        <end position="187"/>
    </location>
</feature>
<comment type="subunit">
    <text evidence="8">Heterodimer of a catalytic subunit (MsrP) and a heme-binding subunit (MsrQ).</text>
</comment>
<name>A0A8D4VN25_9GAMM</name>
<gene>
    <name evidence="8 10" type="primary">msrQ</name>
    <name evidence="10" type="ORF">MoryE10_15010</name>
</gene>
<keyword evidence="3 8" id="KW-0349">Heme</keyword>
<keyword evidence="8" id="KW-0479">Metal-binding</keyword>
<comment type="subcellular location">
    <subcellularLocation>
        <location evidence="8">Cell membrane</location>
        <topology evidence="8">Multi-pass membrane protein</topology>
    </subcellularLocation>
    <subcellularLocation>
        <location evidence="1">Membrane</location>
        <topology evidence="1">Multi-pass membrane protein</topology>
    </subcellularLocation>
</comment>
<feature type="transmembrane region" description="Helical" evidence="8">
    <location>
        <begin position="112"/>
        <end position="128"/>
    </location>
</feature>
<evidence type="ECO:0000256" key="6">
    <source>
        <dbReference type="ARBA" id="ARBA00023004"/>
    </source>
</evidence>